<evidence type="ECO:0000256" key="1">
    <source>
        <dbReference type="ARBA" id="ARBA00010098"/>
    </source>
</evidence>
<dbReference type="GO" id="GO:0005634">
    <property type="term" value="C:nucleus"/>
    <property type="evidence" value="ECO:0007669"/>
    <property type="project" value="TreeGrafter"/>
</dbReference>
<dbReference type="Pfam" id="PF05327">
    <property type="entry name" value="RRN3"/>
    <property type="match status" value="1"/>
</dbReference>
<dbReference type="InterPro" id="IPR007991">
    <property type="entry name" value="RNA_pol_I_trans_ini_fac_RRN3"/>
</dbReference>
<reference evidence="3" key="1">
    <citation type="submission" date="2022-11" db="UniProtKB">
        <authorList>
            <consortium name="WormBaseParasite"/>
        </authorList>
    </citation>
    <scope>IDENTIFICATION</scope>
</reference>
<sequence length="370" mass="42628">MDEDILQEEDHSDSDFVADRREKLDLCMVDVFHFIKRVHNIPIDAADDVHWLPETSIQNDLYETLKQTFDEQLLMAQDVSTVSFIWFYLCGLNETYLNDFLQWLWRWVVSPQMGQSTAKKSHGAACYLAGFLSRGHYISTELSKEWLLKMLQWASDYVKQQADQSRQSAIGLFKHGTFYAVCQAIFLVFCFRYKEFMGKDRHGTNEINQWNLGHIVHSSLCPLRFVAWQVALCFASISRSLQLVYCAHVLDTVSKKANDGSTDAVDTKNAFEGFFPFDPYRLPRSADNVRSLYRHFSPLVSDASSLADEMKWNRARVARQYKTSIGPDEDDFLMDVLSTSVGDKDKENYLTLYAASPGLRQLSDSLQMEM</sequence>
<comment type="similarity">
    <text evidence="1">Belongs to the RRN3 family.</text>
</comment>
<keyword evidence="2" id="KW-1185">Reference proteome</keyword>
<name>A0A914W0A1_9BILA</name>
<dbReference type="WBParaSite" id="PSAMB.scaffold294size58623.g4481.t1">
    <property type="protein sequence ID" value="PSAMB.scaffold294size58623.g4481.t1"/>
    <property type="gene ID" value="PSAMB.scaffold294size58623.g4481"/>
</dbReference>
<evidence type="ECO:0000313" key="2">
    <source>
        <dbReference type="Proteomes" id="UP000887566"/>
    </source>
</evidence>
<dbReference type="PANTHER" id="PTHR12790:SF0">
    <property type="entry name" value="RNA POLYMERASE I-SPECIFIC TRANSCRIPTION INITIATION FACTOR RRN3-RELATED"/>
    <property type="match status" value="1"/>
</dbReference>
<organism evidence="2 3">
    <name type="scientific">Plectus sambesii</name>
    <dbReference type="NCBI Taxonomy" id="2011161"/>
    <lineage>
        <taxon>Eukaryota</taxon>
        <taxon>Metazoa</taxon>
        <taxon>Ecdysozoa</taxon>
        <taxon>Nematoda</taxon>
        <taxon>Chromadorea</taxon>
        <taxon>Plectida</taxon>
        <taxon>Plectina</taxon>
        <taxon>Plectoidea</taxon>
        <taxon>Plectidae</taxon>
        <taxon>Plectus</taxon>
    </lineage>
</organism>
<dbReference type="PANTHER" id="PTHR12790">
    <property type="entry name" value="TRANSCRIPTION INITIATION FACTOR IA RRN3"/>
    <property type="match status" value="1"/>
</dbReference>
<accession>A0A914W0A1</accession>
<evidence type="ECO:0000313" key="3">
    <source>
        <dbReference type="WBParaSite" id="PSAMB.scaffold294size58623.g4481.t1"/>
    </source>
</evidence>
<dbReference type="GO" id="GO:0001042">
    <property type="term" value="F:RNA polymerase I core binding"/>
    <property type="evidence" value="ECO:0007669"/>
    <property type="project" value="TreeGrafter"/>
</dbReference>
<dbReference type="GO" id="GO:0006361">
    <property type="term" value="P:transcription initiation at RNA polymerase I promoter"/>
    <property type="evidence" value="ECO:0007669"/>
    <property type="project" value="InterPro"/>
</dbReference>
<proteinExistence type="inferred from homology"/>
<dbReference type="AlphaFoldDB" id="A0A914W0A1"/>
<dbReference type="Proteomes" id="UP000887566">
    <property type="component" value="Unplaced"/>
</dbReference>
<protein>
    <submittedName>
        <fullName evidence="3">Uncharacterized protein</fullName>
    </submittedName>
</protein>
<dbReference type="GO" id="GO:0001181">
    <property type="term" value="F:RNA polymerase I general transcription initiation factor activity"/>
    <property type="evidence" value="ECO:0007669"/>
    <property type="project" value="InterPro"/>
</dbReference>